<comment type="caution">
    <text evidence="3">The sequence shown here is derived from an EMBL/GenBank/DDBJ whole genome shotgun (WGS) entry which is preliminary data.</text>
</comment>
<evidence type="ECO:0000313" key="4">
    <source>
        <dbReference type="Proteomes" id="UP001597118"/>
    </source>
</evidence>
<dbReference type="PANTHER" id="PTHR33308">
    <property type="entry name" value="PEPTIDOGLYCAN HYDROLASE FLGJ"/>
    <property type="match status" value="1"/>
</dbReference>
<dbReference type="InterPro" id="IPR051056">
    <property type="entry name" value="Glycosyl_Hydrolase_73"/>
</dbReference>
<evidence type="ECO:0000259" key="2">
    <source>
        <dbReference type="SMART" id="SM00047"/>
    </source>
</evidence>
<reference evidence="4" key="1">
    <citation type="journal article" date="2019" name="Int. J. Syst. Evol. Microbiol.">
        <title>The Global Catalogue of Microorganisms (GCM) 10K type strain sequencing project: providing services to taxonomists for standard genome sequencing and annotation.</title>
        <authorList>
            <consortium name="The Broad Institute Genomics Platform"/>
            <consortium name="The Broad Institute Genome Sequencing Center for Infectious Disease"/>
            <person name="Wu L."/>
            <person name="Ma J."/>
        </authorList>
    </citation>
    <scope>NUCLEOTIDE SEQUENCE [LARGE SCALE GENOMIC DNA]</scope>
    <source>
        <strain evidence="4">CCUG 53762</strain>
    </source>
</reference>
<organism evidence="3 4">
    <name type="scientific">Pseudopedobacter beijingensis</name>
    <dbReference type="NCBI Taxonomy" id="1207056"/>
    <lineage>
        <taxon>Bacteria</taxon>
        <taxon>Pseudomonadati</taxon>
        <taxon>Bacteroidota</taxon>
        <taxon>Sphingobacteriia</taxon>
        <taxon>Sphingobacteriales</taxon>
        <taxon>Sphingobacteriaceae</taxon>
        <taxon>Pseudopedobacter</taxon>
    </lineage>
</organism>
<name>A0ABW4IGY3_9SPHI</name>
<accession>A0ABW4IGY3</accession>
<dbReference type="RefSeq" id="WP_379664359.1">
    <property type="nucleotide sequence ID" value="NZ_JBHUDG010000051.1"/>
</dbReference>
<dbReference type="InterPro" id="IPR002901">
    <property type="entry name" value="MGlyc_endo_b_GlcNAc-like_dom"/>
</dbReference>
<dbReference type="SMART" id="SM00047">
    <property type="entry name" value="LYZ2"/>
    <property type="match status" value="1"/>
</dbReference>
<feature type="domain" description="Mannosyl-glycoprotein endo-beta-N-acetylglucosamidase-like" evidence="2">
    <location>
        <begin position="12"/>
        <end position="162"/>
    </location>
</feature>
<sequence>MAGKRFQYTGVQTPGKNTPQSYTAKIASAVIRACANTGILPSVVIGQAIKESGAGNDYKAFVYNNPFGHMALSNWSGDGVRLSTKKGAAYWRVYPTLYDGIKAHIANLQQGKYKIKGVALKKTPLAQLNALQDAGYNVGPDKNVYAGKIAAMINNLGLEKYDRELIAYERNINDNNLAFHEQDGITKALHNIFA</sequence>
<dbReference type="Proteomes" id="UP001597118">
    <property type="component" value="Unassembled WGS sequence"/>
</dbReference>
<evidence type="ECO:0000256" key="1">
    <source>
        <dbReference type="ARBA" id="ARBA00022801"/>
    </source>
</evidence>
<dbReference type="EMBL" id="JBHUDG010000051">
    <property type="protein sequence ID" value="MFD1632036.1"/>
    <property type="molecule type" value="Genomic_DNA"/>
</dbReference>
<dbReference type="PANTHER" id="PTHR33308:SF9">
    <property type="entry name" value="PEPTIDOGLYCAN HYDROLASE FLGJ"/>
    <property type="match status" value="1"/>
</dbReference>
<proteinExistence type="predicted"/>
<keyword evidence="1 3" id="KW-0378">Hydrolase</keyword>
<gene>
    <name evidence="3" type="ORF">ACFSAH_19345</name>
</gene>
<evidence type="ECO:0000313" key="3">
    <source>
        <dbReference type="EMBL" id="MFD1632036.1"/>
    </source>
</evidence>
<dbReference type="Gene3D" id="1.10.530.10">
    <property type="match status" value="1"/>
</dbReference>
<dbReference type="Pfam" id="PF01832">
    <property type="entry name" value="Glucosaminidase"/>
    <property type="match status" value="1"/>
</dbReference>
<protein>
    <submittedName>
        <fullName evidence="3">Glycoside hydrolase family 73 protein</fullName>
    </submittedName>
</protein>
<dbReference type="GO" id="GO:0016787">
    <property type="term" value="F:hydrolase activity"/>
    <property type="evidence" value="ECO:0007669"/>
    <property type="project" value="UniProtKB-KW"/>
</dbReference>
<keyword evidence="4" id="KW-1185">Reference proteome</keyword>